<reference evidence="10" key="1">
    <citation type="submission" date="2015-02" db="EMBL/GenBank/DDBJ databases">
        <title>Genome sequencing for Strongylocentrotus purpuratus.</title>
        <authorList>
            <person name="Murali S."/>
            <person name="Liu Y."/>
            <person name="Vee V."/>
            <person name="English A."/>
            <person name="Wang M."/>
            <person name="Skinner E."/>
            <person name="Han Y."/>
            <person name="Muzny D.M."/>
            <person name="Worley K.C."/>
            <person name="Gibbs R.A."/>
        </authorList>
    </citation>
    <scope>NUCLEOTIDE SEQUENCE</scope>
</reference>
<dbReference type="Pfam" id="PF21033">
    <property type="entry name" value="RMD1-3"/>
    <property type="match status" value="1"/>
</dbReference>
<dbReference type="AlphaFoldDB" id="A0A7M7N6F6"/>
<dbReference type="EnsemblMetazoa" id="XM_030975322">
    <property type="protein sequence ID" value="XP_030831182"/>
    <property type="gene ID" value="LOC588517"/>
</dbReference>
<sequence length="317" mass="36142">MAARLGLRRYFLLFGQSQILRYQGRVRQLQNSWKVSRLWQVCASHSSKLKLGSFFSTSLAASRGFSLWSSEPKESVPAVKQVPVSPDVAAMDEADRLYDANKSTELYDHLVRFKDTTNDELLWRLARACRCVAQLSCTSKEDKKRLTYESLDFAQRALKANDKNFASHKWTAICLSEVGDYEGMKQKILNAFVIKEHFLQAIELNPKDATSVHLLGLWYFTFADMAWYQRKIAATIFASPPSGTYEEALRMFLSAEKVSPNFYSKNLLMLGKTYQKLGDNKSALLYLTKTRDYPPKTEEDNQVLEEAVAILASMGHK</sequence>
<keyword evidence="6" id="KW-0206">Cytoskeleton</keyword>
<dbReference type="Proteomes" id="UP000007110">
    <property type="component" value="Unassembled WGS sequence"/>
</dbReference>
<dbReference type="GO" id="GO:0005876">
    <property type="term" value="C:spindle microtubule"/>
    <property type="evidence" value="ECO:0000318"/>
    <property type="project" value="GO_Central"/>
</dbReference>
<evidence type="ECO:0000256" key="8">
    <source>
        <dbReference type="ARBA" id="ARBA00041958"/>
    </source>
</evidence>
<organism evidence="9 10">
    <name type="scientific">Strongylocentrotus purpuratus</name>
    <name type="common">Purple sea urchin</name>
    <dbReference type="NCBI Taxonomy" id="7668"/>
    <lineage>
        <taxon>Eukaryota</taxon>
        <taxon>Metazoa</taxon>
        <taxon>Echinodermata</taxon>
        <taxon>Eleutherozoa</taxon>
        <taxon>Echinozoa</taxon>
        <taxon>Echinoidea</taxon>
        <taxon>Euechinoidea</taxon>
        <taxon>Echinacea</taxon>
        <taxon>Camarodonta</taxon>
        <taxon>Echinidea</taxon>
        <taxon>Strongylocentrotidae</taxon>
        <taxon>Strongylocentrotus</taxon>
    </lineage>
</organism>
<dbReference type="InParanoid" id="A0A7M7N6F6"/>
<accession>A0A7M7N6F6</accession>
<dbReference type="PANTHER" id="PTHR16056">
    <property type="entry name" value="REGULATOR OF MICROTUBULE DYNAMICS PROTEIN"/>
    <property type="match status" value="1"/>
</dbReference>
<dbReference type="GeneID" id="588517"/>
<dbReference type="Gene3D" id="1.25.40.10">
    <property type="entry name" value="Tetratricopeptide repeat domain"/>
    <property type="match status" value="1"/>
</dbReference>
<comment type="subunit">
    <text evidence="2">Interacts with microtubules.</text>
</comment>
<dbReference type="GO" id="GO:0005737">
    <property type="term" value="C:cytoplasm"/>
    <property type="evidence" value="ECO:0000318"/>
    <property type="project" value="GO_Central"/>
</dbReference>
<keyword evidence="10" id="KW-1185">Reference proteome</keyword>
<dbReference type="OrthoDB" id="69711at2759"/>
<dbReference type="GO" id="GO:0097431">
    <property type="term" value="C:mitotic spindle pole"/>
    <property type="evidence" value="ECO:0000318"/>
    <property type="project" value="GO_Central"/>
</dbReference>
<dbReference type="SUPFAM" id="SSF48452">
    <property type="entry name" value="TPR-like"/>
    <property type="match status" value="1"/>
</dbReference>
<keyword evidence="3" id="KW-0963">Cytoplasm</keyword>
<dbReference type="InterPro" id="IPR049039">
    <property type="entry name" value="RMD1-3_a_helical_rpt"/>
</dbReference>
<dbReference type="InterPro" id="IPR011990">
    <property type="entry name" value="TPR-like_helical_dom_sf"/>
</dbReference>
<comment type="subcellular location">
    <subcellularLocation>
        <location evidence="1">Cytoplasm</location>
        <location evidence="1">Cytoskeleton</location>
    </subcellularLocation>
</comment>
<dbReference type="GO" id="GO:0005739">
    <property type="term" value="C:mitochondrion"/>
    <property type="evidence" value="ECO:0000318"/>
    <property type="project" value="GO_Central"/>
</dbReference>
<keyword evidence="5" id="KW-0802">TPR repeat</keyword>
<dbReference type="OMA" id="KDVEILW"/>
<dbReference type="RefSeq" id="XP_030831182.1">
    <property type="nucleotide sequence ID" value="XM_030975322.1"/>
</dbReference>
<reference evidence="9" key="2">
    <citation type="submission" date="2021-01" db="UniProtKB">
        <authorList>
            <consortium name="EnsemblMetazoa"/>
        </authorList>
    </citation>
    <scope>IDENTIFICATION</scope>
</reference>
<dbReference type="KEGG" id="spu:588517"/>
<keyword evidence="4" id="KW-0677">Repeat</keyword>
<evidence type="ECO:0000256" key="7">
    <source>
        <dbReference type="ARBA" id="ARBA00039966"/>
    </source>
</evidence>
<evidence type="ECO:0000256" key="4">
    <source>
        <dbReference type="ARBA" id="ARBA00022737"/>
    </source>
</evidence>
<evidence type="ECO:0000256" key="5">
    <source>
        <dbReference type="ARBA" id="ARBA00022803"/>
    </source>
</evidence>
<dbReference type="GO" id="GO:0008017">
    <property type="term" value="F:microtubule binding"/>
    <property type="evidence" value="ECO:0000318"/>
    <property type="project" value="GO_Central"/>
</dbReference>
<evidence type="ECO:0000313" key="10">
    <source>
        <dbReference type="Proteomes" id="UP000007110"/>
    </source>
</evidence>
<evidence type="ECO:0000313" key="9">
    <source>
        <dbReference type="EnsemblMetazoa" id="XP_030831182"/>
    </source>
</evidence>
<proteinExistence type="predicted"/>
<evidence type="ECO:0000256" key="2">
    <source>
        <dbReference type="ARBA" id="ARBA00011375"/>
    </source>
</evidence>
<dbReference type="PANTHER" id="PTHR16056:SF16">
    <property type="entry name" value="REGULATOR OF MICROTUBULE DYNAMICS PROTEIN 1"/>
    <property type="match status" value="1"/>
</dbReference>
<evidence type="ECO:0000256" key="1">
    <source>
        <dbReference type="ARBA" id="ARBA00004245"/>
    </source>
</evidence>
<evidence type="ECO:0000256" key="3">
    <source>
        <dbReference type="ARBA" id="ARBA00022490"/>
    </source>
</evidence>
<protein>
    <recommendedName>
        <fullName evidence="7">Regulator of microtubule dynamics protein 1</fullName>
    </recommendedName>
    <alternativeName>
        <fullName evidence="8">Protein FAM82B</fullName>
    </alternativeName>
</protein>
<name>A0A7M7N6F6_STRPU</name>
<evidence type="ECO:0000256" key="6">
    <source>
        <dbReference type="ARBA" id="ARBA00023212"/>
    </source>
</evidence>